<sequence>MMRIIFFAIPLFFSMLAFSKENVIKVDPPTGSHIKRVAVSGRIPFDRPYSELSEKEKRIFTSEYENFQEGDEPPFPKEGLKALHWPLYKGHEISMKRGVLDVVALINEDGDLEKISIYESPNKYMSDLAIAVFRETKFKPAICSGMPCSMEFPLKINFKVK</sequence>
<feature type="domain" description="TonB C-terminal" evidence="1">
    <location>
        <begin position="97"/>
        <end position="159"/>
    </location>
</feature>
<evidence type="ECO:0000259" key="1">
    <source>
        <dbReference type="Pfam" id="PF03544"/>
    </source>
</evidence>
<gene>
    <name evidence="2" type="ORF">MJO52_13650</name>
</gene>
<dbReference type="InterPro" id="IPR037682">
    <property type="entry name" value="TonB_C"/>
</dbReference>
<dbReference type="Pfam" id="PF03544">
    <property type="entry name" value="TonB_C"/>
    <property type="match status" value="1"/>
</dbReference>
<organism evidence="2 3">
    <name type="scientific">Microbulbifer variabilis</name>
    <dbReference type="NCBI Taxonomy" id="266805"/>
    <lineage>
        <taxon>Bacteria</taxon>
        <taxon>Pseudomonadati</taxon>
        <taxon>Pseudomonadota</taxon>
        <taxon>Gammaproteobacteria</taxon>
        <taxon>Cellvibrionales</taxon>
        <taxon>Microbulbiferaceae</taxon>
        <taxon>Microbulbifer</taxon>
    </lineage>
</organism>
<proteinExistence type="predicted"/>
<evidence type="ECO:0000313" key="2">
    <source>
        <dbReference type="EMBL" id="USD20122.1"/>
    </source>
</evidence>
<reference evidence="2" key="1">
    <citation type="submission" date="2022-02" db="EMBL/GenBank/DDBJ databases">
        <title>Coral-associated bacteria.</title>
        <authorList>
            <person name="Tang K."/>
            <person name="Wang X."/>
        </authorList>
    </citation>
    <scope>NUCLEOTIDE SEQUENCE</scope>
    <source>
        <strain evidence="2">SCSIO 43006</strain>
    </source>
</reference>
<protein>
    <submittedName>
        <fullName evidence="2">Energy transducer TonB</fullName>
    </submittedName>
</protein>
<dbReference type="EMBL" id="CP092418">
    <property type="protein sequence ID" value="USD20122.1"/>
    <property type="molecule type" value="Genomic_DNA"/>
</dbReference>
<dbReference type="Gene3D" id="3.30.1150.10">
    <property type="match status" value="1"/>
</dbReference>
<dbReference type="SUPFAM" id="SSF74653">
    <property type="entry name" value="TolA/TonB C-terminal domain"/>
    <property type="match status" value="1"/>
</dbReference>
<dbReference type="Proteomes" id="UP001055658">
    <property type="component" value="Chromosome"/>
</dbReference>
<dbReference type="RefSeq" id="WP_252082230.1">
    <property type="nucleotide sequence ID" value="NZ_CP092418.1"/>
</dbReference>
<name>A0ABY4V782_9GAMM</name>
<keyword evidence="3" id="KW-1185">Reference proteome</keyword>
<accession>A0ABY4V782</accession>
<evidence type="ECO:0000313" key="3">
    <source>
        <dbReference type="Proteomes" id="UP001055658"/>
    </source>
</evidence>